<evidence type="ECO:0000313" key="2">
    <source>
        <dbReference type="EMBL" id="EGX71904.1"/>
    </source>
</evidence>
<dbReference type="EMBL" id="ADLS01000001">
    <property type="protein sequence ID" value="EGX71904.1"/>
    <property type="molecule type" value="Genomic_DNA"/>
</dbReference>
<evidence type="ECO:0008006" key="4">
    <source>
        <dbReference type="Google" id="ProtNLM"/>
    </source>
</evidence>
<dbReference type="STRING" id="742742.HMPREF9452_00069"/>
<sequence>MLDKARRALTLSPHLNPVAQIVRSFASELYITKCRGGFLPYVGAATLLAVAGMVPSEYGPLFMVAGDINGPVGDSIGFIGNILDPEHIAESAVRSSFCYTVFWIPFVAIMGVCAVGEGIKGLQSQLSVAHGVSGGSSTLARALVNVICIPPFYLLSCLPGFLAKMFLYDAPISMNSIHPFLIYLIVNSFILCALFAMSSLVAIMLRPAIASTLLSILPHLGALLSYPSNYAMGNASPLWWTSPATWLMHSCSLNLSQPATLLALIYSLAVLAISFALIYVVCCHQEAHR</sequence>
<feature type="transmembrane region" description="Helical" evidence="1">
    <location>
        <begin position="139"/>
        <end position="168"/>
    </location>
</feature>
<dbReference type="OrthoDB" id="3197170at2"/>
<proteinExistence type="predicted"/>
<feature type="transmembrane region" description="Helical" evidence="1">
    <location>
        <begin position="261"/>
        <end position="282"/>
    </location>
</feature>
<organism evidence="2 3">
    <name type="scientific">Collinsella tanakaei YIT 12063</name>
    <dbReference type="NCBI Taxonomy" id="742742"/>
    <lineage>
        <taxon>Bacteria</taxon>
        <taxon>Bacillati</taxon>
        <taxon>Actinomycetota</taxon>
        <taxon>Coriobacteriia</taxon>
        <taxon>Coriobacteriales</taxon>
        <taxon>Coriobacteriaceae</taxon>
        <taxon>Collinsella</taxon>
    </lineage>
</organism>
<gene>
    <name evidence="2" type="ORF">HMPREF9452_00069</name>
</gene>
<accession>G1WFF6</accession>
<dbReference type="AlphaFoldDB" id="G1WFF6"/>
<feature type="transmembrane region" description="Helical" evidence="1">
    <location>
        <begin position="180"/>
        <end position="202"/>
    </location>
</feature>
<protein>
    <recommendedName>
        <fullName evidence="4">ABC-2 type transporter domain-containing protein</fullName>
    </recommendedName>
</protein>
<feature type="transmembrane region" description="Helical" evidence="1">
    <location>
        <begin position="97"/>
        <end position="119"/>
    </location>
</feature>
<keyword evidence="3" id="KW-1185">Reference proteome</keyword>
<name>G1WFF6_9ACTN</name>
<dbReference type="RefSeq" id="WP_009140106.1">
    <property type="nucleotide sequence ID" value="NZ_JH126467.1"/>
</dbReference>
<dbReference type="HOGENOM" id="CLU_962112_0_0_11"/>
<dbReference type="GeneID" id="62757865"/>
<comment type="caution">
    <text evidence="2">The sequence shown here is derived from an EMBL/GenBank/DDBJ whole genome shotgun (WGS) entry which is preliminary data.</text>
</comment>
<feature type="transmembrane region" description="Helical" evidence="1">
    <location>
        <begin position="208"/>
        <end position="226"/>
    </location>
</feature>
<dbReference type="Proteomes" id="UP000004830">
    <property type="component" value="Unassembled WGS sequence"/>
</dbReference>
<keyword evidence="1" id="KW-0812">Transmembrane</keyword>
<evidence type="ECO:0000256" key="1">
    <source>
        <dbReference type="SAM" id="Phobius"/>
    </source>
</evidence>
<reference evidence="2 3" key="1">
    <citation type="submission" date="2011-06" db="EMBL/GenBank/DDBJ databases">
        <title>The Genome Sequence of Collinsella tanakaei YIT 12063.</title>
        <authorList>
            <consortium name="The Broad Institute Genome Sequencing Platform"/>
            <person name="Earl A."/>
            <person name="Ward D."/>
            <person name="Feldgarden M."/>
            <person name="Gevers D."/>
            <person name="Morotomi M."/>
            <person name="Young S.K."/>
            <person name="Zeng Q."/>
            <person name="Gargeya S."/>
            <person name="Fitzgerald M."/>
            <person name="Haas B."/>
            <person name="Abouelleil A."/>
            <person name="Alvarado L."/>
            <person name="Arachchi H.M."/>
            <person name="Berlin A."/>
            <person name="Brown A."/>
            <person name="Chapman S.B."/>
            <person name="Chen Z."/>
            <person name="Dunbar C."/>
            <person name="Freedman E."/>
            <person name="Gearin G."/>
            <person name="Gellesch M."/>
            <person name="Goldberg J."/>
            <person name="Griggs A."/>
            <person name="Gujja S."/>
            <person name="Heiman D."/>
            <person name="Howarth C."/>
            <person name="Larson L."/>
            <person name="Lui A."/>
            <person name="MacDonald P.J.P."/>
            <person name="Mehta T."/>
            <person name="Montmayeur A."/>
            <person name="Murphy C."/>
            <person name="Neiman D."/>
            <person name="Pearson M."/>
            <person name="Priest M."/>
            <person name="Roberts A."/>
            <person name="Saif S."/>
            <person name="Shea T."/>
            <person name="Shenoy N."/>
            <person name="Sisk P."/>
            <person name="Stolte C."/>
            <person name="Sykes S."/>
            <person name="Wortman J."/>
            <person name="Nusbaum C."/>
            <person name="Birren B."/>
        </authorList>
    </citation>
    <scope>NUCLEOTIDE SEQUENCE [LARGE SCALE GENOMIC DNA]</scope>
    <source>
        <strain evidence="2 3">YIT 12063</strain>
    </source>
</reference>
<keyword evidence="1" id="KW-0472">Membrane</keyword>
<evidence type="ECO:0000313" key="3">
    <source>
        <dbReference type="Proteomes" id="UP000004830"/>
    </source>
</evidence>
<keyword evidence="1" id="KW-1133">Transmembrane helix</keyword>